<protein>
    <submittedName>
        <fullName evidence="1">Uncharacterized protein</fullName>
    </submittedName>
</protein>
<proteinExistence type="predicted"/>
<dbReference type="AlphaFoldDB" id="A0A9P8TPM9"/>
<reference evidence="1" key="2">
    <citation type="submission" date="2021-01" db="EMBL/GenBank/DDBJ databases">
        <authorList>
            <person name="Schikora-Tamarit M.A."/>
        </authorList>
    </citation>
    <scope>NUCLEOTIDE SEQUENCE</scope>
    <source>
        <strain evidence="1">CBS2887</strain>
    </source>
</reference>
<keyword evidence="2" id="KW-1185">Reference proteome</keyword>
<gene>
    <name evidence="1" type="ORF">WICPIJ_002584</name>
</gene>
<comment type="caution">
    <text evidence="1">The sequence shown here is derived from an EMBL/GenBank/DDBJ whole genome shotgun (WGS) entry which is preliminary data.</text>
</comment>
<dbReference type="EMBL" id="JAEUBG010001443">
    <property type="protein sequence ID" value="KAH3686405.1"/>
    <property type="molecule type" value="Genomic_DNA"/>
</dbReference>
<name>A0A9P8TPM9_WICPI</name>
<evidence type="ECO:0000313" key="2">
    <source>
        <dbReference type="Proteomes" id="UP000774326"/>
    </source>
</evidence>
<accession>A0A9P8TPM9</accession>
<sequence>MGHPSKRLEHVDQALLDVFADQPTSGKYRLPKTGKILTRKSFKADNSSTLPRWNSSSGNGNNWALRGSGFSAEKTTGISLVIPFFFKRRLTALARESSSVLEISPMLILDGSDLQAAPIDETIGSLLS</sequence>
<organism evidence="1 2">
    <name type="scientific">Wickerhamomyces pijperi</name>
    <name type="common">Yeast</name>
    <name type="synonym">Pichia pijperi</name>
    <dbReference type="NCBI Taxonomy" id="599730"/>
    <lineage>
        <taxon>Eukaryota</taxon>
        <taxon>Fungi</taxon>
        <taxon>Dikarya</taxon>
        <taxon>Ascomycota</taxon>
        <taxon>Saccharomycotina</taxon>
        <taxon>Saccharomycetes</taxon>
        <taxon>Phaffomycetales</taxon>
        <taxon>Wickerhamomycetaceae</taxon>
        <taxon>Wickerhamomyces</taxon>
    </lineage>
</organism>
<evidence type="ECO:0000313" key="1">
    <source>
        <dbReference type="EMBL" id="KAH3686405.1"/>
    </source>
</evidence>
<reference evidence="1" key="1">
    <citation type="journal article" date="2021" name="Open Biol.">
        <title>Shared evolutionary footprints suggest mitochondrial oxidative damage underlies multiple complex I losses in fungi.</title>
        <authorList>
            <person name="Schikora-Tamarit M.A."/>
            <person name="Marcet-Houben M."/>
            <person name="Nosek J."/>
            <person name="Gabaldon T."/>
        </authorList>
    </citation>
    <scope>NUCLEOTIDE SEQUENCE</scope>
    <source>
        <strain evidence="1">CBS2887</strain>
    </source>
</reference>
<dbReference type="Proteomes" id="UP000774326">
    <property type="component" value="Unassembled WGS sequence"/>
</dbReference>